<reference evidence="1" key="1">
    <citation type="submission" date="2018-02" db="EMBL/GenBank/DDBJ databases">
        <title>The genomes of Aspergillus section Nigri reveals drivers in fungal speciation.</title>
        <authorList>
            <consortium name="DOE Joint Genome Institute"/>
            <person name="Vesth T.C."/>
            <person name="Nybo J."/>
            <person name="Theobald S."/>
            <person name="Brandl J."/>
            <person name="Frisvad J.C."/>
            <person name="Nielsen K.F."/>
            <person name="Lyhne E.K."/>
            <person name="Kogle M.E."/>
            <person name="Kuo A."/>
            <person name="Riley R."/>
            <person name="Clum A."/>
            <person name="Nolan M."/>
            <person name="Lipzen A."/>
            <person name="Salamov A."/>
            <person name="Henrissat B."/>
            <person name="Wiebenga A."/>
            <person name="De vries R.P."/>
            <person name="Grigoriev I.V."/>
            <person name="Mortensen U.H."/>
            <person name="Andersen M.R."/>
            <person name="Baker S.E."/>
        </authorList>
    </citation>
    <scope>NUCLEOTIDE SEQUENCE</scope>
    <source>
        <strain evidence="1">CBS 121060</strain>
    </source>
</reference>
<protein>
    <submittedName>
        <fullName evidence="1">Uncharacterized protein</fullName>
    </submittedName>
</protein>
<dbReference type="EMBL" id="KZ825036">
    <property type="protein sequence ID" value="RAH63749.1"/>
    <property type="molecule type" value="Genomic_DNA"/>
</dbReference>
<proteinExistence type="predicted"/>
<organism evidence="1 2">
    <name type="scientific">Aspergillus aculeatinus CBS 121060</name>
    <dbReference type="NCBI Taxonomy" id="1448322"/>
    <lineage>
        <taxon>Eukaryota</taxon>
        <taxon>Fungi</taxon>
        <taxon>Dikarya</taxon>
        <taxon>Ascomycota</taxon>
        <taxon>Pezizomycotina</taxon>
        <taxon>Eurotiomycetes</taxon>
        <taxon>Eurotiomycetidae</taxon>
        <taxon>Eurotiales</taxon>
        <taxon>Aspergillaceae</taxon>
        <taxon>Aspergillus</taxon>
        <taxon>Aspergillus subgen. Circumdati</taxon>
    </lineage>
</organism>
<feature type="non-terminal residue" evidence="1">
    <location>
        <position position="1"/>
    </location>
</feature>
<accession>A0ACD1GRB2</accession>
<keyword evidence="2" id="KW-1185">Reference proteome</keyword>
<name>A0ACD1GRB2_9EURO</name>
<gene>
    <name evidence="1" type="ORF">BO66DRAFT_444683</name>
</gene>
<dbReference type="Proteomes" id="UP000249661">
    <property type="component" value="Unassembled WGS sequence"/>
</dbReference>
<sequence length="146" mass="16580">EEEEEEEELEAFDVIVDAYGSQDLWYAARKWLKPGPGHVYVSVGPALEAYTFRSAVGVLVKQMLNRFLPVWLGGIDRQYRQVTAWVDVERLERLRVLAEEGVLKTWIGGAWGFENAIEAYEVLLSKHAKGKLIIRVQDEVLSTTGD</sequence>
<evidence type="ECO:0000313" key="1">
    <source>
        <dbReference type="EMBL" id="RAH63749.1"/>
    </source>
</evidence>
<evidence type="ECO:0000313" key="2">
    <source>
        <dbReference type="Proteomes" id="UP000249661"/>
    </source>
</evidence>